<dbReference type="Pfam" id="PF00375">
    <property type="entry name" value="SDF"/>
    <property type="match status" value="2"/>
</dbReference>
<dbReference type="GO" id="GO:0005886">
    <property type="term" value="C:plasma membrane"/>
    <property type="evidence" value="ECO:0007669"/>
    <property type="project" value="UniProtKB-SubCell"/>
</dbReference>
<dbReference type="GO" id="GO:0015293">
    <property type="term" value="F:symporter activity"/>
    <property type="evidence" value="ECO:0007669"/>
    <property type="project" value="UniProtKB-UniRule"/>
</dbReference>
<feature type="transmembrane region" description="Helical" evidence="7">
    <location>
        <begin position="344"/>
        <end position="366"/>
    </location>
</feature>
<reference evidence="8 9" key="1">
    <citation type="journal article" date="2014" name="Genome Biol. Evol.">
        <title>The secreted proteins of Achlya hypogyna and Thraustotheca clavata identify the ancestral oomycete secretome and reveal gene acquisitions by horizontal gene transfer.</title>
        <authorList>
            <person name="Misner I."/>
            <person name="Blouin N."/>
            <person name="Leonard G."/>
            <person name="Richards T.A."/>
            <person name="Lane C.E."/>
        </authorList>
    </citation>
    <scope>NUCLEOTIDE SEQUENCE [LARGE SCALE GENOMIC DNA]</scope>
    <source>
        <strain evidence="8 9">ATCC 34112</strain>
    </source>
</reference>
<evidence type="ECO:0000256" key="5">
    <source>
        <dbReference type="ARBA" id="ARBA00022989"/>
    </source>
</evidence>
<comment type="caution">
    <text evidence="8">The sequence shown here is derived from an EMBL/GenBank/DDBJ whole genome shotgun (WGS) entry which is preliminary data.</text>
</comment>
<accession>A0A1V9ZC72</accession>
<evidence type="ECO:0000313" key="8">
    <source>
        <dbReference type="EMBL" id="OQR95542.1"/>
    </source>
</evidence>
<comment type="subcellular location">
    <subcellularLocation>
        <location evidence="1">Cell membrane</location>
        <topology evidence="1">Multi-pass membrane protein</topology>
    </subcellularLocation>
    <subcellularLocation>
        <location evidence="7">Membrane</location>
        <topology evidence="7">Multi-pass membrane protein</topology>
    </subcellularLocation>
</comment>
<dbReference type="PANTHER" id="PTHR42865:SF7">
    <property type="entry name" value="PROTON_GLUTAMATE-ASPARTATE SYMPORTER"/>
    <property type="match status" value="1"/>
</dbReference>
<dbReference type="InterPro" id="IPR036458">
    <property type="entry name" value="Na:dicarbo_symporter_sf"/>
</dbReference>
<dbReference type="InterPro" id="IPR001991">
    <property type="entry name" value="Na-dicarboxylate_symporter"/>
</dbReference>
<keyword evidence="4 7" id="KW-0812">Transmembrane</keyword>
<protein>
    <recommendedName>
        <fullName evidence="7">Amino acid transporter</fullName>
    </recommendedName>
</protein>
<dbReference type="AlphaFoldDB" id="A0A1V9ZC72"/>
<evidence type="ECO:0000256" key="2">
    <source>
        <dbReference type="ARBA" id="ARBA00022448"/>
    </source>
</evidence>
<keyword evidence="5 7" id="KW-1133">Transmembrane helix</keyword>
<feature type="transmembrane region" description="Helical" evidence="7">
    <location>
        <begin position="97"/>
        <end position="115"/>
    </location>
</feature>
<feature type="transmembrane region" description="Helical" evidence="7">
    <location>
        <begin position="172"/>
        <end position="197"/>
    </location>
</feature>
<keyword evidence="6 7" id="KW-0472">Membrane</keyword>
<dbReference type="OrthoDB" id="5877963at2759"/>
<evidence type="ECO:0000313" key="9">
    <source>
        <dbReference type="Proteomes" id="UP000243217"/>
    </source>
</evidence>
<keyword evidence="2 7" id="KW-0813">Transport</keyword>
<proteinExistence type="inferred from homology"/>
<feature type="transmembrane region" description="Helical" evidence="7">
    <location>
        <begin position="498"/>
        <end position="528"/>
    </location>
</feature>
<organism evidence="8 9">
    <name type="scientific">Thraustotheca clavata</name>
    <dbReference type="NCBI Taxonomy" id="74557"/>
    <lineage>
        <taxon>Eukaryota</taxon>
        <taxon>Sar</taxon>
        <taxon>Stramenopiles</taxon>
        <taxon>Oomycota</taxon>
        <taxon>Saprolegniomycetes</taxon>
        <taxon>Saprolegniales</taxon>
        <taxon>Achlyaceae</taxon>
        <taxon>Thraustotheca</taxon>
    </lineage>
</organism>
<evidence type="ECO:0000256" key="3">
    <source>
        <dbReference type="ARBA" id="ARBA00022475"/>
    </source>
</evidence>
<gene>
    <name evidence="8" type="ORF">THRCLA_07775</name>
</gene>
<keyword evidence="7" id="KW-0769">Symport</keyword>
<comment type="similarity">
    <text evidence="7">Belongs to the dicarboxylate/amino acid:cation symporter (DAACS) (TC 2.A.23) family.</text>
</comment>
<evidence type="ECO:0000256" key="7">
    <source>
        <dbReference type="RuleBase" id="RU361216"/>
    </source>
</evidence>
<feature type="transmembrane region" description="Helical" evidence="7">
    <location>
        <begin position="127"/>
        <end position="151"/>
    </location>
</feature>
<feature type="transmembrane region" description="Helical" evidence="7">
    <location>
        <begin position="386"/>
        <end position="412"/>
    </location>
</feature>
<name>A0A1V9ZC72_9STRA</name>
<evidence type="ECO:0000256" key="6">
    <source>
        <dbReference type="ARBA" id="ARBA00023136"/>
    </source>
</evidence>
<feature type="transmembrane region" description="Helical" evidence="7">
    <location>
        <begin position="306"/>
        <end position="324"/>
    </location>
</feature>
<dbReference type="Gene3D" id="1.10.3860.10">
    <property type="entry name" value="Sodium:dicarboxylate symporter"/>
    <property type="match status" value="1"/>
</dbReference>
<dbReference type="SUPFAM" id="SSF118215">
    <property type="entry name" value="Proton glutamate symport protein"/>
    <property type="match status" value="2"/>
</dbReference>
<dbReference type="STRING" id="74557.A0A1V9ZC72"/>
<dbReference type="PANTHER" id="PTHR42865">
    <property type="entry name" value="PROTON/GLUTAMATE-ASPARTATE SYMPORTER"/>
    <property type="match status" value="1"/>
</dbReference>
<dbReference type="PRINTS" id="PR00173">
    <property type="entry name" value="EDTRNSPORT"/>
</dbReference>
<feature type="transmembrane region" description="Helical" evidence="7">
    <location>
        <begin position="473"/>
        <end position="492"/>
    </location>
</feature>
<evidence type="ECO:0000256" key="1">
    <source>
        <dbReference type="ARBA" id="ARBA00004651"/>
    </source>
</evidence>
<dbReference type="Proteomes" id="UP000243217">
    <property type="component" value="Unassembled WGS sequence"/>
</dbReference>
<dbReference type="EMBL" id="JNBS01002088">
    <property type="protein sequence ID" value="OQR95542.1"/>
    <property type="molecule type" value="Genomic_DNA"/>
</dbReference>
<keyword evidence="3" id="KW-1003">Cell membrane</keyword>
<evidence type="ECO:0000256" key="4">
    <source>
        <dbReference type="ARBA" id="ARBA00022692"/>
    </source>
</evidence>
<keyword evidence="9" id="KW-1185">Reference proteome</keyword>
<sequence>MSTDRRGIILFDGEIPAESTPHANFVQLQQRRASNTILYDPHQEERPMAMPRPQAPLPHPSQVNPNIQSQPIHQPLKPWVNDPSNYGFAARMRSSTALFFGTLAGIILGGVLANFKNIAGIDISSVGAQWIGIFGTLFYRAVMCIVIPFVLSSMALSVSEMMRISKGFAIMWRVAIYFFITKVLASSTGLLIAMAFASQFQNIDPSHQPQDTILDVDMWLQCGKLPTDENFMSVLPNGTIICDTHNSSNTLDMMNSSFALRDINNIFRKTTDTELITKQTFSQAVINVANDIVPDNVIKAMVTNNVLSVATFAILFGAAVCKNYRQNTTGTHYVIDILRQVNHVCTVLIQWLLVLAPLGVFSLVAGSAATYEYTIPGGKAFFSQTAAFTIAFISAIIAYAGLILPLFLALFAKINPYPYMSKIFPAQMFAFCTSSSTSTLPITIQCVDSTNEVSSSLTRFVITLGVPLNKDGCAIYFPMGIVFLANSAGLTLSSVDLFITILVSVIASVAVVPITGLGGSPAALYYLWTSLSSVNSNPVPNTIETLLLIDWLLDRFSTALNITGETVVARVIAEQIDEKGVEIPLENY</sequence>